<dbReference type="Gene3D" id="3.40.50.1000">
    <property type="entry name" value="HAD superfamily/HAD-like"/>
    <property type="match status" value="1"/>
</dbReference>
<dbReference type="Proteomes" id="UP000187735">
    <property type="component" value="Chromosome"/>
</dbReference>
<evidence type="ECO:0000313" key="2">
    <source>
        <dbReference type="Proteomes" id="UP000187735"/>
    </source>
</evidence>
<sequence>MLHPADVEARLIAAAATGRNDIFMKYKLVLWDFDGTLADTLSVALDVYNQLAAKKGFKPVEDPFAVRDMSMSEFLKSHGIPAHRVPFAFSAFLKQVRSQASDVSLMDGVAELVPKISELGLQQGVISSNSTDNIQQCLTANQIARHFQFLKGTSRIFGKESTIRATIKQAGLVAEQVLYVGDEIRDIDAARAAGVDIACVTWGLNSAKALLRHNPDHVIANAGDLLDILA</sequence>
<dbReference type="GO" id="GO:0005829">
    <property type="term" value="C:cytosol"/>
    <property type="evidence" value="ECO:0007669"/>
    <property type="project" value="TreeGrafter"/>
</dbReference>
<proteinExistence type="predicted"/>
<dbReference type="SUPFAM" id="SSF56784">
    <property type="entry name" value="HAD-like"/>
    <property type="match status" value="1"/>
</dbReference>
<dbReference type="AlphaFoldDB" id="A0A1P8WHL8"/>
<dbReference type="PANTHER" id="PTHR43434:SF13">
    <property type="entry name" value="PHOSPHOGLYCOLATE PHOSPHATASE"/>
    <property type="match status" value="1"/>
</dbReference>
<dbReference type="SFLD" id="SFLDS00003">
    <property type="entry name" value="Haloacid_Dehalogenase"/>
    <property type="match status" value="1"/>
</dbReference>
<dbReference type="PANTHER" id="PTHR43434">
    <property type="entry name" value="PHOSPHOGLYCOLATE PHOSPHATASE"/>
    <property type="match status" value="1"/>
</dbReference>
<dbReference type="SFLD" id="SFLDG01129">
    <property type="entry name" value="C1.5:_HAD__Beta-PGM__Phosphata"/>
    <property type="match status" value="1"/>
</dbReference>
<dbReference type="GO" id="GO:0008253">
    <property type="term" value="F:5'-nucleotidase activity"/>
    <property type="evidence" value="ECO:0007669"/>
    <property type="project" value="UniProtKB-EC"/>
</dbReference>
<dbReference type="NCBIfam" id="TIGR01549">
    <property type="entry name" value="HAD-SF-IA-v1"/>
    <property type="match status" value="1"/>
</dbReference>
<gene>
    <name evidence="1" type="ORF">Fuma_03151</name>
</gene>
<dbReference type="Gene3D" id="1.10.150.240">
    <property type="entry name" value="Putative phosphatase, domain 2"/>
    <property type="match status" value="1"/>
</dbReference>
<dbReference type="InterPro" id="IPR023198">
    <property type="entry name" value="PGP-like_dom2"/>
</dbReference>
<reference evidence="1 2" key="1">
    <citation type="journal article" date="2016" name="Front. Microbiol.">
        <title>Fuerstia marisgermanicae gen. nov., sp. nov., an Unusual Member of the Phylum Planctomycetes from the German Wadden Sea.</title>
        <authorList>
            <person name="Kohn T."/>
            <person name="Heuer A."/>
            <person name="Jogler M."/>
            <person name="Vollmers J."/>
            <person name="Boedeker C."/>
            <person name="Bunk B."/>
            <person name="Rast P."/>
            <person name="Borchert D."/>
            <person name="Glockner I."/>
            <person name="Freese H.M."/>
            <person name="Klenk H.P."/>
            <person name="Overmann J."/>
            <person name="Kaster A.K."/>
            <person name="Rohde M."/>
            <person name="Wiegand S."/>
            <person name="Jogler C."/>
        </authorList>
    </citation>
    <scope>NUCLEOTIDE SEQUENCE [LARGE SCALE GENOMIC DNA]</scope>
    <source>
        <strain evidence="1 2">NH11</strain>
    </source>
</reference>
<dbReference type="InterPro" id="IPR050155">
    <property type="entry name" value="HAD-like_hydrolase_sf"/>
</dbReference>
<organism evidence="1 2">
    <name type="scientific">Fuerstiella marisgermanici</name>
    <dbReference type="NCBI Taxonomy" id="1891926"/>
    <lineage>
        <taxon>Bacteria</taxon>
        <taxon>Pseudomonadati</taxon>
        <taxon>Planctomycetota</taxon>
        <taxon>Planctomycetia</taxon>
        <taxon>Planctomycetales</taxon>
        <taxon>Planctomycetaceae</taxon>
        <taxon>Fuerstiella</taxon>
    </lineage>
</organism>
<dbReference type="InterPro" id="IPR006439">
    <property type="entry name" value="HAD-SF_hydro_IA"/>
</dbReference>
<protein>
    <submittedName>
        <fullName evidence="1">5'-nucleotidase</fullName>
        <ecNumber evidence="1">3.1.3.5</ecNumber>
    </submittedName>
</protein>
<keyword evidence="2" id="KW-1185">Reference proteome</keyword>
<dbReference type="EC" id="3.1.3.5" evidence="1"/>
<dbReference type="KEGG" id="fmr:Fuma_03151"/>
<dbReference type="GO" id="GO:0006281">
    <property type="term" value="P:DNA repair"/>
    <property type="evidence" value="ECO:0007669"/>
    <property type="project" value="TreeGrafter"/>
</dbReference>
<dbReference type="InterPro" id="IPR023214">
    <property type="entry name" value="HAD_sf"/>
</dbReference>
<dbReference type="InterPro" id="IPR041492">
    <property type="entry name" value="HAD_2"/>
</dbReference>
<dbReference type="STRING" id="1891926.Fuma_03151"/>
<dbReference type="Pfam" id="PF13419">
    <property type="entry name" value="HAD_2"/>
    <property type="match status" value="1"/>
</dbReference>
<evidence type="ECO:0000313" key="1">
    <source>
        <dbReference type="EMBL" id="APZ93533.1"/>
    </source>
</evidence>
<dbReference type="GO" id="GO:0008967">
    <property type="term" value="F:phosphoglycolate phosphatase activity"/>
    <property type="evidence" value="ECO:0007669"/>
    <property type="project" value="TreeGrafter"/>
</dbReference>
<dbReference type="InterPro" id="IPR036412">
    <property type="entry name" value="HAD-like_sf"/>
</dbReference>
<dbReference type="EMBL" id="CP017641">
    <property type="protein sequence ID" value="APZ93533.1"/>
    <property type="molecule type" value="Genomic_DNA"/>
</dbReference>
<keyword evidence="1" id="KW-0378">Hydrolase</keyword>
<accession>A0A1P8WHL8</accession>
<name>A0A1P8WHL8_9PLAN</name>